<dbReference type="Proteomes" id="UP000019478">
    <property type="component" value="Unassembled WGS sequence"/>
</dbReference>
<dbReference type="OrthoDB" id="289721at2759"/>
<dbReference type="FunFam" id="1.10.8.270:FF:000034">
    <property type="entry name" value="TBC (Tre-2/Bub2/Cdc16) domain family"/>
    <property type="match status" value="1"/>
</dbReference>
<gene>
    <name evidence="3" type="ORF">A1O3_08503</name>
</gene>
<dbReference type="STRING" id="1182542.W9XER8"/>
<dbReference type="PANTHER" id="PTHR47219:SF15">
    <property type="entry name" value="TBC1 DOMAIN FAMILY MEMBER 12 ISOFORM X1"/>
    <property type="match status" value="1"/>
</dbReference>
<evidence type="ECO:0000259" key="2">
    <source>
        <dbReference type="PROSITE" id="PS50086"/>
    </source>
</evidence>
<sequence length="749" mass="83621">MTTTATSAPGSPPDLAGDRSSKASSYSSTFSSPDGLDSDTTNFEEIGLEDDKHAATISYHARDISVQSFGSQHELMRSRESGLREKKPTLPQLQTHGRALGYRHDSAPPKTVGSRMMMLKRGFTSQETFYPLGNIRPRSSSPPNRRILASASTTSLSAGGLRPISQSPASSLGVPARRASWQPHRKTVKELEAEYDDSDDELPEDASLWNVPVSPFPSGTRSHRSSLRGSPERDGIAHSPRPIPLAHAKTAPETPPRPTLHSQTLPKHRGSSSRAVTLNPSVSKPLSPRSANRVSPGRTKSWNFVMADLSEEARIISEALEYHAESMGQEARENLQGGSWPESMETRIDRAPRRSPIQLPPIQKSTLDFMPISKEKEAVLSRTRPSWLPPKDPKEERRHLEEYKRMMAASMGTEKKRRTKLQALQCGKDDARDSLNRIWHYFVAETTDLATIDKRVNSLCWRGISPNIRGKVWQRALGNPLGLTSQSYEKALHRAKEIKKRPTEELDQNDKSMEGWFVDIERDAETAFPALHLFQRNGPLWQDLIDLCEAYACYRSDVGYVYGIQLIAALLLLQLPTPADAFVLLANCLNRPVPLAFQSNDLSVTGRTYNHAVSTLGIKFPRLHEYLFGSMEQGGLGFTAEEVFEPMFRTIFSNGLDVDRLCRLWDVWVFEGDQTLVRAAVAILGSLQSQLFGVRGDVDLKRRNIQEMLGWGPFNRQPHSGHWNFSALGSEDEFMEVVRVAGTLDYTGN</sequence>
<organism evidence="3 4">
    <name type="scientific">Capronia epimyces CBS 606.96</name>
    <dbReference type="NCBI Taxonomy" id="1182542"/>
    <lineage>
        <taxon>Eukaryota</taxon>
        <taxon>Fungi</taxon>
        <taxon>Dikarya</taxon>
        <taxon>Ascomycota</taxon>
        <taxon>Pezizomycotina</taxon>
        <taxon>Eurotiomycetes</taxon>
        <taxon>Chaetothyriomycetidae</taxon>
        <taxon>Chaetothyriales</taxon>
        <taxon>Herpotrichiellaceae</taxon>
        <taxon>Capronia</taxon>
    </lineage>
</organism>
<evidence type="ECO:0000256" key="1">
    <source>
        <dbReference type="SAM" id="MobiDB-lite"/>
    </source>
</evidence>
<protein>
    <recommendedName>
        <fullName evidence="2">Rab-GAP TBC domain-containing protein</fullName>
    </recommendedName>
</protein>
<dbReference type="GO" id="GO:0031267">
    <property type="term" value="F:small GTPase binding"/>
    <property type="evidence" value="ECO:0007669"/>
    <property type="project" value="TreeGrafter"/>
</dbReference>
<feature type="region of interest" description="Disordered" evidence="1">
    <location>
        <begin position="69"/>
        <end position="112"/>
    </location>
</feature>
<comment type="caution">
    <text evidence="3">The sequence shown here is derived from an EMBL/GenBank/DDBJ whole genome shotgun (WGS) entry which is preliminary data.</text>
</comment>
<dbReference type="Pfam" id="PF00566">
    <property type="entry name" value="RabGAP-TBC"/>
    <property type="match status" value="1"/>
</dbReference>
<feature type="region of interest" description="Disordered" evidence="1">
    <location>
        <begin position="1"/>
        <end position="47"/>
    </location>
</feature>
<dbReference type="eggNOG" id="KOG2223">
    <property type="taxonomic scope" value="Eukaryota"/>
</dbReference>
<dbReference type="HOGENOM" id="CLU_009825_0_0_1"/>
<feature type="compositionally biased region" description="Polar residues" evidence="1">
    <location>
        <begin position="272"/>
        <end position="297"/>
    </location>
</feature>
<dbReference type="EMBL" id="AMGY01000008">
    <property type="protein sequence ID" value="EXJ79002.1"/>
    <property type="molecule type" value="Genomic_DNA"/>
</dbReference>
<dbReference type="SUPFAM" id="SSF47923">
    <property type="entry name" value="Ypt/Rab-GAP domain of gyp1p"/>
    <property type="match status" value="2"/>
</dbReference>
<dbReference type="SMART" id="SM00164">
    <property type="entry name" value="TBC"/>
    <property type="match status" value="1"/>
</dbReference>
<dbReference type="Pfam" id="PF22874">
    <property type="entry name" value="SBE2_M"/>
    <property type="match status" value="1"/>
</dbReference>
<dbReference type="InterPro" id="IPR053949">
    <property type="entry name" value="SBE2/SBE22_M"/>
</dbReference>
<feature type="region of interest" description="Disordered" evidence="1">
    <location>
        <begin position="153"/>
        <end position="297"/>
    </location>
</feature>
<dbReference type="PANTHER" id="PTHR47219">
    <property type="entry name" value="RAB GTPASE-ACTIVATING PROTEIN 1-LIKE"/>
    <property type="match status" value="1"/>
</dbReference>
<name>W9XER8_9EURO</name>
<dbReference type="Gene3D" id="1.10.472.80">
    <property type="entry name" value="Ypt/Rab-GAP domain of gyp1p, domain 3"/>
    <property type="match status" value="1"/>
</dbReference>
<dbReference type="RefSeq" id="XP_007736790.1">
    <property type="nucleotide sequence ID" value="XM_007738600.1"/>
</dbReference>
<dbReference type="AlphaFoldDB" id="W9XER8"/>
<evidence type="ECO:0000313" key="3">
    <source>
        <dbReference type="EMBL" id="EXJ79002.1"/>
    </source>
</evidence>
<dbReference type="Gene3D" id="1.10.10.750">
    <property type="entry name" value="Ypt/Rab-GAP domain of gyp1p, domain 1"/>
    <property type="match status" value="1"/>
</dbReference>
<dbReference type="InterPro" id="IPR035969">
    <property type="entry name" value="Rab-GAP_TBC_sf"/>
</dbReference>
<dbReference type="GeneID" id="19172590"/>
<feature type="domain" description="Rab-GAP TBC" evidence="2">
    <location>
        <begin position="463"/>
        <end position="672"/>
    </location>
</feature>
<evidence type="ECO:0000313" key="4">
    <source>
        <dbReference type="Proteomes" id="UP000019478"/>
    </source>
</evidence>
<keyword evidence="4" id="KW-1185">Reference proteome</keyword>
<feature type="compositionally biased region" description="Low complexity" evidence="1">
    <location>
        <begin position="22"/>
        <end position="32"/>
    </location>
</feature>
<dbReference type="InterPro" id="IPR000195">
    <property type="entry name" value="Rab-GAP-TBC_dom"/>
</dbReference>
<dbReference type="PROSITE" id="PS50086">
    <property type="entry name" value="TBC_RABGAP"/>
    <property type="match status" value="1"/>
</dbReference>
<dbReference type="GO" id="GO:0005096">
    <property type="term" value="F:GTPase activator activity"/>
    <property type="evidence" value="ECO:0007669"/>
    <property type="project" value="TreeGrafter"/>
</dbReference>
<proteinExistence type="predicted"/>
<dbReference type="Gene3D" id="1.10.8.270">
    <property type="entry name" value="putative rabgap domain of human tbc1 domain family member 14 like domains"/>
    <property type="match status" value="1"/>
</dbReference>
<accession>W9XER8</accession>
<feature type="compositionally biased region" description="Acidic residues" evidence="1">
    <location>
        <begin position="193"/>
        <end position="204"/>
    </location>
</feature>
<reference evidence="3 4" key="1">
    <citation type="submission" date="2013-03" db="EMBL/GenBank/DDBJ databases">
        <title>The Genome Sequence of Capronia epimyces CBS 606.96.</title>
        <authorList>
            <consortium name="The Broad Institute Genomics Platform"/>
            <person name="Cuomo C."/>
            <person name="de Hoog S."/>
            <person name="Gorbushina A."/>
            <person name="Walker B."/>
            <person name="Young S.K."/>
            <person name="Zeng Q."/>
            <person name="Gargeya S."/>
            <person name="Fitzgerald M."/>
            <person name="Haas B."/>
            <person name="Abouelleil A."/>
            <person name="Allen A.W."/>
            <person name="Alvarado L."/>
            <person name="Arachchi H.M."/>
            <person name="Berlin A.M."/>
            <person name="Chapman S.B."/>
            <person name="Gainer-Dewar J."/>
            <person name="Goldberg J."/>
            <person name="Griggs A."/>
            <person name="Gujja S."/>
            <person name="Hansen M."/>
            <person name="Howarth C."/>
            <person name="Imamovic A."/>
            <person name="Ireland A."/>
            <person name="Larimer J."/>
            <person name="McCowan C."/>
            <person name="Murphy C."/>
            <person name="Pearson M."/>
            <person name="Poon T.W."/>
            <person name="Priest M."/>
            <person name="Roberts A."/>
            <person name="Saif S."/>
            <person name="Shea T."/>
            <person name="Sisk P."/>
            <person name="Sykes S."/>
            <person name="Wortman J."/>
            <person name="Nusbaum C."/>
            <person name="Birren B."/>
        </authorList>
    </citation>
    <scope>NUCLEOTIDE SEQUENCE [LARGE SCALE GENOMIC DNA]</scope>
    <source>
        <strain evidence="3 4">CBS 606.96</strain>
    </source>
</reference>
<dbReference type="InterPro" id="IPR050302">
    <property type="entry name" value="Rab_GAP_TBC_domain"/>
</dbReference>
<feature type="compositionally biased region" description="Basic and acidic residues" evidence="1">
    <location>
        <begin position="74"/>
        <end position="88"/>
    </location>
</feature>